<proteinExistence type="predicted"/>
<sequence>MNLLNREQANKVELLLLRGMSDFDIATKVCGSDDDPELYLEAVSAERERMDRSTAA</sequence>
<dbReference type="EMBL" id="FNAV01000014">
    <property type="protein sequence ID" value="SDF19440.1"/>
    <property type="molecule type" value="Genomic_DNA"/>
</dbReference>
<accession>A0A1G7J3D4</accession>
<reference evidence="2" key="1">
    <citation type="submission" date="2016-10" db="EMBL/GenBank/DDBJ databases">
        <authorList>
            <person name="Varghese N."/>
            <person name="Submissions S."/>
        </authorList>
    </citation>
    <scope>NUCLEOTIDE SEQUENCE [LARGE SCALE GENOMIC DNA]</scope>
    <source>
        <strain evidence="2">DSM 10146</strain>
    </source>
</reference>
<evidence type="ECO:0000313" key="1">
    <source>
        <dbReference type="EMBL" id="SDF19440.1"/>
    </source>
</evidence>
<dbReference type="Proteomes" id="UP000198994">
    <property type="component" value="Unassembled WGS sequence"/>
</dbReference>
<keyword evidence="2" id="KW-1185">Reference proteome</keyword>
<name>A0A1G7J3D4_9RHOB</name>
<gene>
    <name evidence="1" type="ORF">SAMN04488105_11473</name>
</gene>
<dbReference type="RefSeq" id="WP_008887484.1">
    <property type="nucleotide sequence ID" value="NZ_FNAV01000014.1"/>
</dbReference>
<evidence type="ECO:0000313" key="2">
    <source>
        <dbReference type="Proteomes" id="UP000198994"/>
    </source>
</evidence>
<protein>
    <submittedName>
        <fullName evidence="1">Uncharacterized protein</fullName>
    </submittedName>
</protein>
<dbReference type="AlphaFoldDB" id="A0A1G7J3D4"/>
<organism evidence="1 2">
    <name type="scientific">Salipiger thiooxidans</name>
    <dbReference type="NCBI Taxonomy" id="282683"/>
    <lineage>
        <taxon>Bacteria</taxon>
        <taxon>Pseudomonadati</taxon>
        <taxon>Pseudomonadota</taxon>
        <taxon>Alphaproteobacteria</taxon>
        <taxon>Rhodobacterales</taxon>
        <taxon>Roseobacteraceae</taxon>
        <taxon>Salipiger</taxon>
    </lineage>
</organism>